<protein>
    <submittedName>
        <fullName evidence="2">Uncharacterized protein</fullName>
    </submittedName>
</protein>
<sequence>EFDEPIVFDFDQMNLLTSENKTSQRPPPLSTAVDEKNPELTIFPNYCRLEGGVPFIVRANRDLREETYSIQFDNYGTCKARGSGSKHLDGCDNIPAARRSGTHPITVHVFDENGTCIGDIPFEYRDEKGNRYMAGLVKNSSQGGSNLDNKPLSRKTKSS</sequence>
<name>A0A6S7JV37_PARCT</name>
<feature type="region of interest" description="Disordered" evidence="1">
    <location>
        <begin position="136"/>
        <end position="159"/>
    </location>
</feature>
<evidence type="ECO:0000313" key="2">
    <source>
        <dbReference type="EMBL" id="CAB4036685.1"/>
    </source>
</evidence>
<evidence type="ECO:0000256" key="1">
    <source>
        <dbReference type="SAM" id="MobiDB-lite"/>
    </source>
</evidence>
<dbReference type="AlphaFoldDB" id="A0A6S7JV37"/>
<feature type="non-terminal residue" evidence="2">
    <location>
        <position position="159"/>
    </location>
</feature>
<reference evidence="2" key="1">
    <citation type="submission" date="2020-04" db="EMBL/GenBank/DDBJ databases">
        <authorList>
            <person name="Alioto T."/>
            <person name="Alioto T."/>
            <person name="Gomez Garrido J."/>
        </authorList>
    </citation>
    <scope>NUCLEOTIDE SEQUENCE</scope>
    <source>
        <strain evidence="2">A484AB</strain>
    </source>
</reference>
<organism evidence="2 3">
    <name type="scientific">Paramuricea clavata</name>
    <name type="common">Red gorgonian</name>
    <name type="synonym">Violescent sea-whip</name>
    <dbReference type="NCBI Taxonomy" id="317549"/>
    <lineage>
        <taxon>Eukaryota</taxon>
        <taxon>Metazoa</taxon>
        <taxon>Cnidaria</taxon>
        <taxon>Anthozoa</taxon>
        <taxon>Octocorallia</taxon>
        <taxon>Malacalcyonacea</taxon>
        <taxon>Plexauridae</taxon>
        <taxon>Paramuricea</taxon>
    </lineage>
</organism>
<feature type="non-terminal residue" evidence="2">
    <location>
        <position position="1"/>
    </location>
</feature>
<dbReference type="EMBL" id="CACRXK020022298">
    <property type="protein sequence ID" value="CAB4036685.1"/>
    <property type="molecule type" value="Genomic_DNA"/>
</dbReference>
<accession>A0A6S7JV37</accession>
<comment type="caution">
    <text evidence="2">The sequence shown here is derived from an EMBL/GenBank/DDBJ whole genome shotgun (WGS) entry which is preliminary data.</text>
</comment>
<dbReference type="Proteomes" id="UP001152795">
    <property type="component" value="Unassembled WGS sequence"/>
</dbReference>
<evidence type="ECO:0000313" key="3">
    <source>
        <dbReference type="Proteomes" id="UP001152795"/>
    </source>
</evidence>
<gene>
    <name evidence="2" type="ORF">PACLA_8A075295</name>
</gene>
<feature type="compositionally biased region" description="Polar residues" evidence="1">
    <location>
        <begin position="138"/>
        <end position="148"/>
    </location>
</feature>
<proteinExistence type="predicted"/>
<keyword evidence="3" id="KW-1185">Reference proteome</keyword>